<evidence type="ECO:0000256" key="2">
    <source>
        <dbReference type="ARBA" id="ARBA00022730"/>
    </source>
</evidence>
<dbReference type="Gene3D" id="1.10.8.50">
    <property type="match status" value="1"/>
</dbReference>
<dbReference type="InterPro" id="IPR051608">
    <property type="entry name" value="RQC_Subunit_NEMF"/>
</dbReference>
<accession>A8MH76</accession>
<dbReference type="Proteomes" id="UP000000269">
    <property type="component" value="Chromosome"/>
</dbReference>
<sequence>MALDGFVVAALTHELKSELCNGRIDKVYQPETDEIILTVRSNGKNHKILLSADSNYPKIHFTTSNKENPSSPPNFCMVLRKHLMGGRIVDIVQPQFERIVKIIIESLDELNILKSKELMIEIMGKHSNIILVDSETNKIIDSIKRVPFDVSRYRQILPGLQYAMPPSQDKFDPQGISMEDFLSILKEKDQRTSLYKALYTSFHGISPLISREICFVSSIDEDILLTNLSEDNLKSIYSSFLYLMNQIKNHNFSPSVYLDEASGKYIDFNAIEISHLRYYTRNSFESVNELLEGFYLQRASKERMKQRTVDLRKSVSLKLDRLYNKLNNLNKDLDNAHESEKYKLYGDLITANIYQVPKGEEEVELINYYDENCSSITISLDKRLSPAQNAQRYFKLYSKGKTALIQVNHQIEKTQEEIHYLEQILVSIDQCTHLSDIEEIRAELEETGFIKKRAVKKGASSNQNKKSNYLKYMSSEGLEILVGKNNKQNDEITFKVSAKEDLWFHIKDLPGSHVILKKGENSPTEQSILEAATLAAYYSKAKDSSKVAVDYTARKNVKKQSGAKPGMVNYVDYSTVLVDGDERSIADIRKIDA</sequence>
<dbReference type="Pfam" id="PF05833">
    <property type="entry name" value="NFACT_N"/>
    <property type="match status" value="1"/>
</dbReference>
<dbReference type="OrthoDB" id="9766163at2"/>
<dbReference type="GO" id="GO:0072344">
    <property type="term" value="P:rescue of stalled ribosome"/>
    <property type="evidence" value="ECO:0007669"/>
    <property type="project" value="UniProtKB-UniRule"/>
</dbReference>
<dbReference type="InterPro" id="IPR008532">
    <property type="entry name" value="NFACT_RNA-bd"/>
</dbReference>
<evidence type="ECO:0000259" key="6">
    <source>
        <dbReference type="Pfam" id="PF05670"/>
    </source>
</evidence>
<evidence type="ECO:0000256" key="5">
    <source>
        <dbReference type="HAMAP-Rule" id="MF_00844"/>
    </source>
</evidence>
<dbReference type="GO" id="GO:1990112">
    <property type="term" value="C:RQC complex"/>
    <property type="evidence" value="ECO:0007669"/>
    <property type="project" value="TreeGrafter"/>
</dbReference>
<dbReference type="FunFam" id="2.30.310.10:FF:000004">
    <property type="entry name" value="Fibronectin-binding protein A"/>
    <property type="match status" value="1"/>
</dbReference>
<dbReference type="Pfam" id="PF05670">
    <property type="entry name" value="NFACT-R_1"/>
    <property type="match status" value="1"/>
</dbReference>
<proteinExistence type="inferred from homology"/>
<evidence type="ECO:0000256" key="4">
    <source>
        <dbReference type="ARBA" id="ARBA00022917"/>
    </source>
</evidence>
<comment type="subunit">
    <text evidence="5">Associates with stalled 50S ribosomal subunits. Binds to RqcP.</text>
</comment>
<dbReference type="EMBL" id="CP000853">
    <property type="protein sequence ID" value="ABW18963.1"/>
    <property type="molecule type" value="Genomic_DNA"/>
</dbReference>
<protein>
    <recommendedName>
        <fullName evidence="5">Rqc2 homolog RqcH</fullName>
        <shortName evidence="5">RqcH</shortName>
    </recommendedName>
</protein>
<reference evidence="8" key="1">
    <citation type="submission" date="2007-10" db="EMBL/GenBank/DDBJ databases">
        <title>Complete genome of Alkaliphilus oremlandii OhILAs.</title>
        <authorList>
            <person name="Copeland A."/>
            <person name="Lucas S."/>
            <person name="Lapidus A."/>
            <person name="Barry K."/>
            <person name="Detter J.C."/>
            <person name="Glavina del Rio T."/>
            <person name="Hammon N."/>
            <person name="Israni S."/>
            <person name="Dalin E."/>
            <person name="Tice H."/>
            <person name="Pitluck S."/>
            <person name="Chain P."/>
            <person name="Malfatti S."/>
            <person name="Shin M."/>
            <person name="Vergez L."/>
            <person name="Schmutz J."/>
            <person name="Larimer F."/>
            <person name="Land M."/>
            <person name="Hauser L."/>
            <person name="Kyrpides N."/>
            <person name="Mikhailova N."/>
            <person name="Stolz J.F."/>
            <person name="Dawson A."/>
            <person name="Fisher E."/>
            <person name="Crable B."/>
            <person name="Perera E."/>
            <person name="Lisak J."/>
            <person name="Ranganathan M."/>
            <person name="Basu P."/>
            <person name="Richardson P."/>
        </authorList>
    </citation>
    <scope>NUCLEOTIDE SEQUENCE [LARGE SCALE GENOMIC DNA]</scope>
    <source>
        <strain evidence="8">OhILAs</strain>
    </source>
</reference>
<keyword evidence="3 5" id="KW-0694">RNA-binding</keyword>
<dbReference type="GO" id="GO:0000049">
    <property type="term" value="F:tRNA binding"/>
    <property type="evidence" value="ECO:0007669"/>
    <property type="project" value="UniProtKB-UniRule"/>
</dbReference>
<dbReference type="Gene3D" id="2.30.310.10">
    <property type="entry name" value="ibrinogen binding protein from staphylococcus aureus domain"/>
    <property type="match status" value="1"/>
</dbReference>
<keyword evidence="2 5" id="KW-0699">rRNA-binding</keyword>
<dbReference type="eggNOG" id="COG1293">
    <property type="taxonomic scope" value="Bacteria"/>
</dbReference>
<feature type="coiled-coil region" evidence="5">
    <location>
        <begin position="312"/>
        <end position="339"/>
    </location>
</feature>
<dbReference type="GO" id="GO:0043023">
    <property type="term" value="F:ribosomal large subunit binding"/>
    <property type="evidence" value="ECO:0007669"/>
    <property type="project" value="UniProtKB-UniRule"/>
</dbReference>
<dbReference type="STRING" id="350688.Clos_1419"/>
<keyword evidence="1 5" id="KW-0820">tRNA-binding</keyword>
<organism evidence="7 8">
    <name type="scientific">Alkaliphilus oremlandii (strain OhILAs)</name>
    <name type="common">Clostridium oremlandii (strain OhILAs)</name>
    <dbReference type="NCBI Taxonomy" id="350688"/>
    <lineage>
        <taxon>Bacteria</taxon>
        <taxon>Bacillati</taxon>
        <taxon>Bacillota</taxon>
        <taxon>Clostridia</taxon>
        <taxon>Peptostreptococcales</taxon>
        <taxon>Natronincolaceae</taxon>
        <taxon>Alkaliphilus</taxon>
    </lineage>
</organism>
<evidence type="ECO:0000313" key="8">
    <source>
        <dbReference type="Proteomes" id="UP000000269"/>
    </source>
</evidence>
<dbReference type="InterPro" id="IPR043682">
    <property type="entry name" value="RqcH_bacterial"/>
</dbReference>
<evidence type="ECO:0000256" key="1">
    <source>
        <dbReference type="ARBA" id="ARBA00022555"/>
    </source>
</evidence>
<dbReference type="PANTHER" id="PTHR15239:SF6">
    <property type="entry name" value="RIBOSOME QUALITY CONTROL COMPLEX SUBUNIT NEMF"/>
    <property type="match status" value="1"/>
</dbReference>
<dbReference type="RefSeq" id="WP_012159275.1">
    <property type="nucleotide sequence ID" value="NC_009922.1"/>
</dbReference>
<dbReference type="InterPro" id="IPR010979">
    <property type="entry name" value="Ribosomal_uS13-like_H2TH"/>
</dbReference>
<dbReference type="HOGENOM" id="CLU_022481_2_1_9"/>
<evidence type="ECO:0000256" key="3">
    <source>
        <dbReference type="ARBA" id="ARBA00022884"/>
    </source>
</evidence>
<dbReference type="SUPFAM" id="SSF46946">
    <property type="entry name" value="S13-like H2TH domain"/>
    <property type="match status" value="1"/>
</dbReference>
<comment type="similarity">
    <text evidence="5">Belongs to the NEMF family.</text>
</comment>
<comment type="function">
    <text evidence="5">Key component of the ribosome quality control system (RQC), a ribosome-associated complex that mediates the extraction of incompletely synthesized nascent chains from stalled ribosomes and their subsequent degradation. RqcH recruits Ala-charged tRNA, and with RqcP directs the elongation of stalled nascent chains on 50S ribosomal subunits, leading to non-templated C-terminal alanine extensions (Ala tail). The Ala tail promotes nascent chain degradation. May add between 1 and at least 8 Ala residues. Binds to stalled 50S ribosomal subunits.</text>
</comment>
<dbReference type="HAMAP" id="MF_00844_B">
    <property type="entry name" value="RqcH_B"/>
    <property type="match status" value="1"/>
</dbReference>
<feature type="domain" description="NFACT RNA-binding" evidence="6">
    <location>
        <begin position="471"/>
        <end position="569"/>
    </location>
</feature>
<dbReference type="Gene3D" id="3.40.970.40">
    <property type="entry name" value="fibrinogen binding protein from staphylococcus aureus domain like"/>
    <property type="match status" value="1"/>
</dbReference>
<keyword evidence="5" id="KW-0175">Coiled coil</keyword>
<keyword evidence="8" id="KW-1185">Reference proteome</keyword>
<gene>
    <name evidence="5" type="primary">rqcH</name>
    <name evidence="7" type="ordered locus">Clos_1419</name>
</gene>
<name>A8MH76_ALKOO</name>
<dbReference type="AlphaFoldDB" id="A8MH76"/>
<keyword evidence="4 5" id="KW-0648">Protein biosynthesis</keyword>
<dbReference type="KEGG" id="aoe:Clos_1419"/>
<evidence type="ECO:0000313" key="7">
    <source>
        <dbReference type="EMBL" id="ABW18963.1"/>
    </source>
</evidence>
<dbReference type="GO" id="GO:0019843">
    <property type="term" value="F:rRNA binding"/>
    <property type="evidence" value="ECO:0007669"/>
    <property type="project" value="UniProtKB-UniRule"/>
</dbReference>
<dbReference type="PANTHER" id="PTHR15239">
    <property type="entry name" value="NUCLEAR EXPORT MEDIATOR FACTOR NEMF"/>
    <property type="match status" value="1"/>
</dbReference>